<evidence type="ECO:0000259" key="10">
    <source>
        <dbReference type="PROSITE" id="PS50888"/>
    </source>
</evidence>
<keyword evidence="8" id="KW-0379">Hydroxylation</keyword>
<evidence type="ECO:0000256" key="6">
    <source>
        <dbReference type="ARBA" id="ARBA00023163"/>
    </source>
</evidence>
<dbReference type="Gene3D" id="3.30.450.20">
    <property type="entry name" value="PAS domain"/>
    <property type="match status" value="2"/>
</dbReference>
<dbReference type="GO" id="GO:0000977">
    <property type="term" value="F:RNA polymerase II transcription regulatory region sequence-specific DNA binding"/>
    <property type="evidence" value="ECO:0007669"/>
    <property type="project" value="TreeGrafter"/>
</dbReference>
<dbReference type="GO" id="GO:0046983">
    <property type="term" value="F:protein dimerization activity"/>
    <property type="evidence" value="ECO:0007669"/>
    <property type="project" value="InterPro"/>
</dbReference>
<keyword evidence="3" id="KW-0832">Ubl conjugation</keyword>
<sequence>MIRLNLYGFLVLRNSEKRKEKSRDAARYRRSRETEIFTDLAHALPLSASCLAQLDKASIMRLAISYLKVRSLLDMRPEGKVDSEARKTDPLAEPWFLKALEGFLLVVSADGDMVFLSENIHEYLGIPQMDLMGHSIYEFSHPCDHDEIKDILSLKTQLPPTIPRSFFLRMKCTITSKGRNVNLKSATYKVIHCTGHLLSSPAMIFKQEEISDYSSDTNNNSSSTATVQQRQQHCLVAIGEPIPHPSNIEIPLDKQTFLSKHSLDMKFTYADDKIGDFLGYSPEDLVGKSMYEYHHAMDNTAIEKGFKNCNFSDTYVFLEEGEQVVIVCSTTLTLSFALNKSFPEEEYQGGRAVEGQQQEEEYWFKKPVLNLLVYCCCSATLDQQNITPKNTTVLNSLQWSNNLKQRLPNFLDCRNNCGIAQGLCGAHFEQRWSRAVWSNWQPVLTENVALTSPFPCDHSAESVIVRQGKSVIAAIMKSWEIRFKRGGVRGWGTGLLNDLRG</sequence>
<reference evidence="11" key="1">
    <citation type="submission" date="2020-11" db="EMBL/GenBank/DDBJ databases">
        <authorList>
            <person name="Tran Van P."/>
        </authorList>
    </citation>
    <scope>NUCLEOTIDE SEQUENCE</scope>
</reference>
<accession>A0A7R9B2J8</accession>
<evidence type="ECO:0000256" key="4">
    <source>
        <dbReference type="ARBA" id="ARBA00023015"/>
    </source>
</evidence>
<evidence type="ECO:0000256" key="5">
    <source>
        <dbReference type="ARBA" id="ARBA00023125"/>
    </source>
</evidence>
<organism evidence="11">
    <name type="scientific">Timema shepardi</name>
    <name type="common">Walking stick</name>
    <dbReference type="NCBI Taxonomy" id="629360"/>
    <lineage>
        <taxon>Eukaryota</taxon>
        <taxon>Metazoa</taxon>
        <taxon>Ecdysozoa</taxon>
        <taxon>Arthropoda</taxon>
        <taxon>Hexapoda</taxon>
        <taxon>Insecta</taxon>
        <taxon>Pterygota</taxon>
        <taxon>Neoptera</taxon>
        <taxon>Polyneoptera</taxon>
        <taxon>Phasmatodea</taxon>
        <taxon>Timematodea</taxon>
        <taxon>Timematoidea</taxon>
        <taxon>Timematidae</taxon>
        <taxon>Timema</taxon>
    </lineage>
</organism>
<feature type="domain" description="PAS" evidence="9">
    <location>
        <begin position="97"/>
        <end position="152"/>
    </location>
</feature>
<dbReference type="FunFam" id="3.30.450.20:FF:000005">
    <property type="entry name" value="Hypoxia-inducible factor 1 subunit alpha"/>
    <property type="match status" value="1"/>
</dbReference>
<dbReference type="GO" id="GO:0045944">
    <property type="term" value="P:positive regulation of transcription by RNA polymerase II"/>
    <property type="evidence" value="ECO:0007669"/>
    <property type="project" value="UniProtKB-ARBA"/>
</dbReference>
<comment type="subcellular location">
    <subcellularLocation>
        <location evidence="1">Nucleus</location>
    </subcellularLocation>
</comment>
<dbReference type="PRINTS" id="PR00785">
    <property type="entry name" value="NCTRNSLOCATR"/>
</dbReference>
<keyword evidence="7" id="KW-0539">Nucleus</keyword>
<dbReference type="PANTHER" id="PTHR23043">
    <property type="entry name" value="HYPOXIA-INDUCIBLE FACTOR 1 ALPHA"/>
    <property type="match status" value="1"/>
</dbReference>
<dbReference type="AlphaFoldDB" id="A0A7R9B2J8"/>
<evidence type="ECO:0000256" key="8">
    <source>
        <dbReference type="ARBA" id="ARBA00023278"/>
    </source>
</evidence>
<keyword evidence="5" id="KW-0238">DNA-binding</keyword>
<evidence type="ECO:0000256" key="3">
    <source>
        <dbReference type="ARBA" id="ARBA00022843"/>
    </source>
</evidence>
<dbReference type="PROSITE" id="PS50888">
    <property type="entry name" value="BHLH"/>
    <property type="match status" value="1"/>
</dbReference>
<dbReference type="PROSITE" id="PS50112">
    <property type="entry name" value="PAS"/>
    <property type="match status" value="2"/>
</dbReference>
<dbReference type="PANTHER" id="PTHR23043:SF17">
    <property type="entry name" value="PROTEIN SIMILAR"/>
    <property type="match status" value="1"/>
</dbReference>
<dbReference type="Pfam" id="PF00989">
    <property type="entry name" value="PAS"/>
    <property type="match status" value="1"/>
</dbReference>
<keyword evidence="4" id="KW-0805">Transcription regulation</keyword>
<dbReference type="InterPro" id="IPR011598">
    <property type="entry name" value="bHLH_dom"/>
</dbReference>
<proteinExistence type="predicted"/>
<dbReference type="InterPro" id="IPR035965">
    <property type="entry name" value="PAS-like_dom_sf"/>
</dbReference>
<dbReference type="InterPro" id="IPR013767">
    <property type="entry name" value="PAS_fold"/>
</dbReference>
<dbReference type="CDD" id="cd11433">
    <property type="entry name" value="bHLH-PAS_HIF"/>
    <property type="match status" value="1"/>
</dbReference>
<dbReference type="GO" id="GO:0005737">
    <property type="term" value="C:cytoplasm"/>
    <property type="evidence" value="ECO:0007669"/>
    <property type="project" value="InterPro"/>
</dbReference>
<dbReference type="CDD" id="cd00130">
    <property type="entry name" value="PAS"/>
    <property type="match status" value="2"/>
</dbReference>
<dbReference type="SUPFAM" id="SSF47459">
    <property type="entry name" value="HLH, helix-loop-helix DNA-binding domain"/>
    <property type="match status" value="1"/>
</dbReference>
<keyword evidence="2" id="KW-0677">Repeat</keyword>
<dbReference type="Pfam" id="PF23171">
    <property type="entry name" value="bHLH_HIF1A"/>
    <property type="match status" value="1"/>
</dbReference>
<dbReference type="InterPro" id="IPR036638">
    <property type="entry name" value="HLH_DNA-bd_sf"/>
</dbReference>
<evidence type="ECO:0000256" key="2">
    <source>
        <dbReference type="ARBA" id="ARBA00022737"/>
    </source>
</evidence>
<dbReference type="GO" id="GO:0005634">
    <property type="term" value="C:nucleus"/>
    <property type="evidence" value="ECO:0007669"/>
    <property type="project" value="UniProtKB-SubCell"/>
</dbReference>
<dbReference type="GO" id="GO:0005667">
    <property type="term" value="C:transcription regulator complex"/>
    <property type="evidence" value="ECO:0007669"/>
    <property type="project" value="InterPro"/>
</dbReference>
<feature type="domain" description="BHLH" evidence="10">
    <location>
        <begin position="17"/>
        <end position="70"/>
    </location>
</feature>
<dbReference type="SMART" id="SM00091">
    <property type="entry name" value="PAS"/>
    <property type="match status" value="2"/>
</dbReference>
<gene>
    <name evidence="11" type="ORF">TSIB3V08_LOCUS9232</name>
</gene>
<dbReference type="Gene3D" id="4.10.280.10">
    <property type="entry name" value="Helix-loop-helix DNA-binding domain"/>
    <property type="match status" value="1"/>
</dbReference>
<dbReference type="SUPFAM" id="SSF55785">
    <property type="entry name" value="PYP-like sensor domain (PAS domain)"/>
    <property type="match status" value="2"/>
</dbReference>
<name>A0A7R9B2J8_TIMSH</name>
<dbReference type="SMART" id="SM00353">
    <property type="entry name" value="HLH"/>
    <property type="match status" value="1"/>
</dbReference>
<dbReference type="InterPro" id="IPR001067">
    <property type="entry name" value="Nuc_translocat"/>
</dbReference>
<evidence type="ECO:0000313" key="11">
    <source>
        <dbReference type="EMBL" id="CAD7265188.1"/>
    </source>
</evidence>
<evidence type="ECO:0000259" key="9">
    <source>
        <dbReference type="PROSITE" id="PS50112"/>
    </source>
</evidence>
<dbReference type="GO" id="GO:0000981">
    <property type="term" value="F:DNA-binding transcription factor activity, RNA polymerase II-specific"/>
    <property type="evidence" value="ECO:0007669"/>
    <property type="project" value="TreeGrafter"/>
</dbReference>
<dbReference type="EMBL" id="OC005203">
    <property type="protein sequence ID" value="CAD7265188.1"/>
    <property type="molecule type" value="Genomic_DNA"/>
</dbReference>
<dbReference type="FunFam" id="4.10.280.10:FF:000076">
    <property type="entry name" value="hypoxia-inducible factor 3-alpha isoform X1"/>
    <property type="match status" value="1"/>
</dbReference>
<dbReference type="GO" id="GO:0071456">
    <property type="term" value="P:cellular response to hypoxia"/>
    <property type="evidence" value="ECO:0007669"/>
    <property type="project" value="TreeGrafter"/>
</dbReference>
<protein>
    <submittedName>
        <fullName evidence="11">Uncharacterized protein</fullName>
    </submittedName>
</protein>
<evidence type="ECO:0000256" key="7">
    <source>
        <dbReference type="ARBA" id="ARBA00023242"/>
    </source>
</evidence>
<evidence type="ECO:0000256" key="1">
    <source>
        <dbReference type="ARBA" id="ARBA00004123"/>
    </source>
</evidence>
<keyword evidence="6" id="KW-0804">Transcription</keyword>
<feature type="domain" description="PAS" evidence="9">
    <location>
        <begin position="262"/>
        <end position="304"/>
    </location>
</feature>
<dbReference type="InterPro" id="IPR000014">
    <property type="entry name" value="PAS"/>
</dbReference>